<accession>A0ABW0PEZ9</accession>
<evidence type="ECO:0000256" key="1">
    <source>
        <dbReference type="SAM" id="MobiDB-lite"/>
    </source>
</evidence>
<name>A0ABW0PEZ9_9BURK</name>
<comment type="caution">
    <text evidence="3">The sequence shown here is derived from an EMBL/GenBank/DDBJ whole genome shotgun (WGS) entry which is preliminary data.</text>
</comment>
<dbReference type="Pfam" id="PF03929">
    <property type="entry name" value="PepSY_TM"/>
    <property type="match status" value="1"/>
</dbReference>
<keyword evidence="4" id="KW-1185">Reference proteome</keyword>
<evidence type="ECO:0000256" key="2">
    <source>
        <dbReference type="SAM" id="Phobius"/>
    </source>
</evidence>
<evidence type="ECO:0000313" key="3">
    <source>
        <dbReference type="EMBL" id="MFC5511231.1"/>
    </source>
</evidence>
<keyword evidence="2" id="KW-1133">Transmembrane helix</keyword>
<feature type="region of interest" description="Disordered" evidence="1">
    <location>
        <begin position="384"/>
        <end position="403"/>
    </location>
</feature>
<dbReference type="InterPro" id="IPR005625">
    <property type="entry name" value="PepSY-ass_TM"/>
</dbReference>
<gene>
    <name evidence="3" type="ORF">ACFPOU_08840</name>
</gene>
<protein>
    <submittedName>
        <fullName evidence="3">PepSY-associated TM helix domain-containing protein</fullName>
    </submittedName>
</protein>
<keyword evidence="2" id="KW-0472">Membrane</keyword>
<organism evidence="3 4">
    <name type="scientific">Massilia jejuensis</name>
    <dbReference type="NCBI Taxonomy" id="648894"/>
    <lineage>
        <taxon>Bacteria</taxon>
        <taxon>Pseudomonadati</taxon>
        <taxon>Pseudomonadota</taxon>
        <taxon>Betaproteobacteria</taxon>
        <taxon>Burkholderiales</taxon>
        <taxon>Oxalobacteraceae</taxon>
        <taxon>Telluria group</taxon>
        <taxon>Massilia</taxon>
    </lineage>
</organism>
<dbReference type="PANTHER" id="PTHR34219:SF3">
    <property type="entry name" value="BLL7967 PROTEIN"/>
    <property type="match status" value="1"/>
</dbReference>
<sequence>MSITTSAIRTLHLWAGLVFGTLLVLQGLTGSILGWRHELDSVLNPGLLQVAPPPGARQGDALRVAPGSAQAIGAMLEAADGYGRPNMIGFPEHAGDVFIASYRPVKRASTWEQGVTRQVMIDPATLRVLGERNWGQAGLSRPLLLPTLFHLHHYLLTGDGGKVVIAVEGLALLLLSATGIVLWWPKPTRAAFRHAITFRLGSSWSRSSFQLHRAAGFYIAPVFAMLAVSGIYFNMPGWVTPAVGAFGTLAPNDKPANRSASGAVAPEAAVAAAQALFPQGRVSRLSFPAKPGQPFEVRLRQPGERRHGDGATRVTIDSGDGRVLRVADPLTMRSGERFLSWMLPLHTGEAFGTAGRVFITVIGLTPLLFFVTGLVMWLKFRRPRSKGPKRTAPQRRAVRLHEA</sequence>
<dbReference type="EMBL" id="JBHSMS010000028">
    <property type="protein sequence ID" value="MFC5511231.1"/>
    <property type="molecule type" value="Genomic_DNA"/>
</dbReference>
<dbReference type="PANTHER" id="PTHR34219">
    <property type="entry name" value="IRON-REGULATED INNER MEMBRANE PROTEIN-RELATED"/>
    <property type="match status" value="1"/>
</dbReference>
<feature type="transmembrane region" description="Helical" evidence="2">
    <location>
        <begin position="12"/>
        <end position="35"/>
    </location>
</feature>
<feature type="transmembrane region" description="Helical" evidence="2">
    <location>
        <begin position="357"/>
        <end position="380"/>
    </location>
</feature>
<proteinExistence type="predicted"/>
<keyword evidence="2" id="KW-0812">Transmembrane</keyword>
<dbReference type="Proteomes" id="UP001596031">
    <property type="component" value="Unassembled WGS sequence"/>
</dbReference>
<feature type="transmembrane region" description="Helical" evidence="2">
    <location>
        <begin position="215"/>
        <end position="233"/>
    </location>
</feature>
<reference evidence="4" key="1">
    <citation type="journal article" date="2019" name="Int. J. Syst. Evol. Microbiol.">
        <title>The Global Catalogue of Microorganisms (GCM) 10K type strain sequencing project: providing services to taxonomists for standard genome sequencing and annotation.</title>
        <authorList>
            <consortium name="The Broad Institute Genomics Platform"/>
            <consortium name="The Broad Institute Genome Sequencing Center for Infectious Disease"/>
            <person name="Wu L."/>
            <person name="Ma J."/>
        </authorList>
    </citation>
    <scope>NUCLEOTIDE SEQUENCE [LARGE SCALE GENOMIC DNA]</scope>
    <source>
        <strain evidence="4">CCUG 38813</strain>
    </source>
</reference>
<dbReference type="RefSeq" id="WP_379719594.1">
    <property type="nucleotide sequence ID" value="NZ_JBHSMS010000028.1"/>
</dbReference>
<evidence type="ECO:0000313" key="4">
    <source>
        <dbReference type="Proteomes" id="UP001596031"/>
    </source>
</evidence>
<feature type="transmembrane region" description="Helical" evidence="2">
    <location>
        <begin position="163"/>
        <end position="184"/>
    </location>
</feature>